<name>A0A438NCB7_EXOME</name>
<accession>A0A438NCB7</accession>
<dbReference type="AlphaFoldDB" id="A0A438NCB7"/>
<dbReference type="EMBL" id="NAJM01000008">
    <property type="protein sequence ID" value="RVX73419.1"/>
    <property type="molecule type" value="Genomic_DNA"/>
</dbReference>
<evidence type="ECO:0000313" key="2">
    <source>
        <dbReference type="EMBL" id="RVX73419.1"/>
    </source>
</evidence>
<evidence type="ECO:0000256" key="1">
    <source>
        <dbReference type="SAM" id="MobiDB-lite"/>
    </source>
</evidence>
<reference evidence="2 3" key="1">
    <citation type="submission" date="2017-03" db="EMBL/GenBank/DDBJ databases">
        <title>Genomes of endolithic fungi from Antarctica.</title>
        <authorList>
            <person name="Coleine C."/>
            <person name="Masonjones S."/>
            <person name="Stajich J.E."/>
        </authorList>
    </citation>
    <scope>NUCLEOTIDE SEQUENCE [LARGE SCALE GENOMIC DNA]</scope>
    <source>
        <strain evidence="2 3">CCFEE 6314</strain>
    </source>
</reference>
<dbReference type="Proteomes" id="UP000288859">
    <property type="component" value="Unassembled WGS sequence"/>
</dbReference>
<evidence type="ECO:0000313" key="3">
    <source>
        <dbReference type="Proteomes" id="UP000288859"/>
    </source>
</evidence>
<organism evidence="2 3">
    <name type="scientific">Exophiala mesophila</name>
    <name type="common">Black yeast-like fungus</name>
    <dbReference type="NCBI Taxonomy" id="212818"/>
    <lineage>
        <taxon>Eukaryota</taxon>
        <taxon>Fungi</taxon>
        <taxon>Dikarya</taxon>
        <taxon>Ascomycota</taxon>
        <taxon>Pezizomycotina</taxon>
        <taxon>Eurotiomycetes</taxon>
        <taxon>Chaetothyriomycetidae</taxon>
        <taxon>Chaetothyriales</taxon>
        <taxon>Herpotrichiellaceae</taxon>
        <taxon>Exophiala</taxon>
    </lineage>
</organism>
<sequence>MSTSHELCDESPNNIHVFPNVCDKCKESNNYVIAEYIAKVPGAKFDLVRAWKEQSRRRKSESSSVATNANSSTSSIQSDNSALAGGNGSTSASESSSSSSASIKTSSVGASDLTEVKVRLCQLKGRVEQLLAKLPAQKMSMEKEVVGSNDNKD</sequence>
<comment type="caution">
    <text evidence="2">The sequence shown here is derived from an EMBL/GenBank/DDBJ whole genome shotgun (WGS) entry which is preliminary data.</text>
</comment>
<gene>
    <name evidence="2" type="ORF">B0A52_03061</name>
</gene>
<feature type="compositionally biased region" description="Low complexity" evidence="1">
    <location>
        <begin position="62"/>
        <end position="109"/>
    </location>
</feature>
<proteinExistence type="predicted"/>
<feature type="region of interest" description="Disordered" evidence="1">
    <location>
        <begin position="53"/>
        <end position="109"/>
    </location>
</feature>
<dbReference type="OrthoDB" id="4157183at2759"/>
<protein>
    <submittedName>
        <fullName evidence="2">Uncharacterized protein</fullName>
    </submittedName>
</protein>